<reference evidence="1" key="1">
    <citation type="submission" date="2021-10" db="EMBL/GenBank/DDBJ databases">
        <title>Psilocybe cubensis genome.</title>
        <authorList>
            <person name="Mckernan K.J."/>
            <person name="Crawford S."/>
            <person name="Trippe A."/>
            <person name="Kane L.T."/>
            <person name="Mclaughlin S."/>
        </authorList>
    </citation>
    <scope>NUCLEOTIDE SEQUENCE</scope>
    <source>
        <strain evidence="1">MGC-MH-2018</strain>
    </source>
</reference>
<organism evidence="1 2">
    <name type="scientific">Psilocybe cubensis</name>
    <name type="common">Psychedelic mushroom</name>
    <name type="synonym">Stropharia cubensis</name>
    <dbReference type="NCBI Taxonomy" id="181762"/>
    <lineage>
        <taxon>Eukaryota</taxon>
        <taxon>Fungi</taxon>
        <taxon>Dikarya</taxon>
        <taxon>Basidiomycota</taxon>
        <taxon>Agaricomycotina</taxon>
        <taxon>Agaricomycetes</taxon>
        <taxon>Agaricomycetidae</taxon>
        <taxon>Agaricales</taxon>
        <taxon>Agaricineae</taxon>
        <taxon>Strophariaceae</taxon>
        <taxon>Psilocybe</taxon>
    </lineage>
</organism>
<gene>
    <name evidence="1" type="ORF">JR316_0009657</name>
</gene>
<sequence length="472" mass="53896">MDILHIPFYFEPGLGLYDMEKRFTFWASPEVREWFKARGYTLYERCWEEDMILDTSIPAIPPQTDCGEAEYPYAYFDTDSEEPEEPKMPLRSRDMTGKAGFAQDALGRHVAIKIVRADTDEYRILRFLHEQSLDTLKENSIIPVLELIPNGAFWFAVMPRWALYIDTPEPVYIHEVVFIVHSLLKDICSGNFLVNHITDDWIGIPRRGHLRAEKRLLSYGSFNLSNDTSAGEFDYNPFVLDVGGMGVFFCRKYQHITDRLPILAPLLDMMTHRNLKRRFTADEALLFFEDRAAELSEAELAAAIRPTKDREAGIKYDNYDRWEDLPPLFVDRWKKYRATPVPWYTRLLRRFCATEFGERYVPKASTMSKTAQGRITGTSGTRFTATFVLPGSGMQVNYLGNFSSSIQTFNSANATLKYNADNELTATRQFDGQLGVNNIKLTLTNGPVIEGVLDMPISPPSSVSGSGVWAIN</sequence>
<evidence type="ECO:0000313" key="1">
    <source>
        <dbReference type="EMBL" id="KAH9477444.1"/>
    </source>
</evidence>
<evidence type="ECO:0000313" key="2">
    <source>
        <dbReference type="Proteomes" id="UP000664032"/>
    </source>
</evidence>
<dbReference type="EMBL" id="JAFIQS020000009">
    <property type="protein sequence ID" value="KAH9477444.1"/>
    <property type="molecule type" value="Genomic_DNA"/>
</dbReference>
<accession>A0ACB8GPD5</accession>
<name>A0ACB8GPD5_PSICU</name>
<dbReference type="Proteomes" id="UP000664032">
    <property type="component" value="Unassembled WGS sequence"/>
</dbReference>
<protein>
    <submittedName>
        <fullName evidence="1">Uncharacterized protein</fullName>
    </submittedName>
</protein>
<keyword evidence="2" id="KW-1185">Reference proteome</keyword>
<comment type="caution">
    <text evidence="1">The sequence shown here is derived from an EMBL/GenBank/DDBJ whole genome shotgun (WGS) entry which is preliminary data.</text>
</comment>
<proteinExistence type="predicted"/>